<dbReference type="Proteomes" id="UP001221757">
    <property type="component" value="Unassembled WGS sequence"/>
</dbReference>
<dbReference type="SUPFAM" id="SSF81383">
    <property type="entry name" value="F-box domain"/>
    <property type="match status" value="1"/>
</dbReference>
<accession>A0AAD7G6P1</accession>
<dbReference type="Gene3D" id="3.80.10.10">
    <property type="entry name" value="Ribonuclease Inhibitor"/>
    <property type="match status" value="1"/>
</dbReference>
<organism evidence="1 2">
    <name type="scientific">Mycena rosella</name>
    <name type="common">Pink bonnet</name>
    <name type="synonym">Agaricus rosellus</name>
    <dbReference type="NCBI Taxonomy" id="1033263"/>
    <lineage>
        <taxon>Eukaryota</taxon>
        <taxon>Fungi</taxon>
        <taxon>Dikarya</taxon>
        <taxon>Basidiomycota</taxon>
        <taxon>Agaricomycotina</taxon>
        <taxon>Agaricomycetes</taxon>
        <taxon>Agaricomycetidae</taxon>
        <taxon>Agaricales</taxon>
        <taxon>Marasmiineae</taxon>
        <taxon>Mycenaceae</taxon>
        <taxon>Mycena</taxon>
    </lineage>
</organism>
<dbReference type="InterPro" id="IPR036047">
    <property type="entry name" value="F-box-like_dom_sf"/>
</dbReference>
<dbReference type="CDD" id="cd09917">
    <property type="entry name" value="F-box_SF"/>
    <property type="match status" value="1"/>
</dbReference>
<gene>
    <name evidence="1" type="ORF">B0H17DRAFT_1258292</name>
</gene>
<dbReference type="AlphaFoldDB" id="A0AAD7G6P1"/>
<sequence length="677" mass="75546">MTSQISGSSSERVIRARSSTILFEEILQMSHFNSEDGVFKDIVNPTISVPFRVSTRPIMILSIQAAKFFNALADTPALPPTPQHVSLCWKLDLAYVGRWASTAAYDLLKFADVSAALAARCPGLVSLWLDGSDYLFRWRKALDGTVNAATADGIACGLADAEIGFGTGLIGESTVIGVMAQRAASNVSCHEMASQVPDELWLETFGLLPRKSLADISLTNRTFRRIMCPLLFSHLEFYIISLHGSTLIEAKDLQRCLERLAFWSSDEIASLLKASREEELVSSETLMATFLRKLPRFVGIRQFCAVAVDLKQNGVTALCRPPALAGLHIHMCHIASGERIGPIGLNVSSCAINDSLARHSQWIPLLRPDSLRQLRVAYTDTTYTDTFPGATIDMIPSFPRVHVLSAEWRTTWDKGQTLAFLYKFPSVEHLRLAYDGPVLDGPDVHALELFPLLREYSGPSHTLHIFLPIPTLIRLTIEECSPGILISKLKEMRTPHYIPSLDVFFDNHIEDLDNAVLDTLCTFFPRLTALRITTTFHIGADDLEEDGTNAKATTFFAALADTPALPPTLKYLGISWEFDRDILELEGAPPVSKLPDFNALRHALVARCHGLKSLWLDGGDFLFQWRKFVDETVIETTVEDFDTAKVVGLHEWNKLNHREHRIMEIYDYEGGEKTEWS</sequence>
<evidence type="ECO:0008006" key="3">
    <source>
        <dbReference type="Google" id="ProtNLM"/>
    </source>
</evidence>
<name>A0AAD7G6P1_MYCRO</name>
<evidence type="ECO:0000313" key="1">
    <source>
        <dbReference type="EMBL" id="KAJ7662264.1"/>
    </source>
</evidence>
<keyword evidence="2" id="KW-1185">Reference proteome</keyword>
<proteinExistence type="predicted"/>
<dbReference type="EMBL" id="JARKIE010000244">
    <property type="protein sequence ID" value="KAJ7662264.1"/>
    <property type="molecule type" value="Genomic_DNA"/>
</dbReference>
<reference evidence="1" key="1">
    <citation type="submission" date="2023-03" db="EMBL/GenBank/DDBJ databases">
        <title>Massive genome expansion in bonnet fungi (Mycena s.s.) driven by repeated elements and novel gene families across ecological guilds.</title>
        <authorList>
            <consortium name="Lawrence Berkeley National Laboratory"/>
            <person name="Harder C.B."/>
            <person name="Miyauchi S."/>
            <person name="Viragh M."/>
            <person name="Kuo A."/>
            <person name="Thoen E."/>
            <person name="Andreopoulos B."/>
            <person name="Lu D."/>
            <person name="Skrede I."/>
            <person name="Drula E."/>
            <person name="Henrissat B."/>
            <person name="Morin E."/>
            <person name="Kohler A."/>
            <person name="Barry K."/>
            <person name="LaButti K."/>
            <person name="Morin E."/>
            <person name="Salamov A."/>
            <person name="Lipzen A."/>
            <person name="Mereny Z."/>
            <person name="Hegedus B."/>
            <person name="Baldrian P."/>
            <person name="Stursova M."/>
            <person name="Weitz H."/>
            <person name="Taylor A."/>
            <person name="Grigoriev I.V."/>
            <person name="Nagy L.G."/>
            <person name="Martin F."/>
            <person name="Kauserud H."/>
        </authorList>
    </citation>
    <scope>NUCLEOTIDE SEQUENCE</scope>
    <source>
        <strain evidence="1">CBHHK067</strain>
    </source>
</reference>
<evidence type="ECO:0000313" key="2">
    <source>
        <dbReference type="Proteomes" id="UP001221757"/>
    </source>
</evidence>
<protein>
    <recommendedName>
        <fullName evidence="3">F-box domain-containing protein</fullName>
    </recommendedName>
</protein>
<comment type="caution">
    <text evidence="1">The sequence shown here is derived from an EMBL/GenBank/DDBJ whole genome shotgun (WGS) entry which is preliminary data.</text>
</comment>
<dbReference type="InterPro" id="IPR032675">
    <property type="entry name" value="LRR_dom_sf"/>
</dbReference>